<reference evidence="1" key="2">
    <citation type="submission" date="2021-09" db="EMBL/GenBank/DDBJ databases">
        <authorList>
            <person name="Jia N."/>
            <person name="Wang J."/>
            <person name="Shi W."/>
            <person name="Du L."/>
            <person name="Sun Y."/>
            <person name="Zhan W."/>
            <person name="Jiang J."/>
            <person name="Wang Q."/>
            <person name="Zhang B."/>
            <person name="Ji P."/>
            <person name="Sakyi L.B."/>
            <person name="Cui X."/>
            <person name="Yuan T."/>
            <person name="Jiang B."/>
            <person name="Yang W."/>
            <person name="Lam T.T.-Y."/>
            <person name="Chang Q."/>
            <person name="Ding S."/>
            <person name="Wang X."/>
            <person name="Zhu J."/>
            <person name="Ruan X."/>
            <person name="Zhao L."/>
            <person name="Wei J."/>
            <person name="Que T."/>
            <person name="Du C."/>
            <person name="Cheng J."/>
            <person name="Dai P."/>
            <person name="Han X."/>
            <person name="Huang E."/>
            <person name="Gao Y."/>
            <person name="Liu J."/>
            <person name="Shao H."/>
            <person name="Ye R."/>
            <person name="Li L."/>
            <person name="Wei W."/>
            <person name="Wang X."/>
            <person name="Wang C."/>
            <person name="Huo Q."/>
            <person name="Li W."/>
            <person name="Guo W."/>
            <person name="Chen H."/>
            <person name="Chen S."/>
            <person name="Zhou L."/>
            <person name="Zhou L."/>
            <person name="Ni X."/>
            <person name="Tian J."/>
            <person name="Zhou Y."/>
            <person name="Sheng Y."/>
            <person name="Liu T."/>
            <person name="Pan Y."/>
            <person name="Xia L."/>
            <person name="Li J."/>
            <person name="Zhao F."/>
            <person name="Cao W."/>
        </authorList>
    </citation>
    <scope>NUCLEOTIDE SEQUENCE</scope>
    <source>
        <strain evidence="1">Rmic-2018</strain>
        <tissue evidence="1">Larvae</tissue>
    </source>
</reference>
<dbReference type="EMBL" id="JABSTU010000001">
    <property type="protein sequence ID" value="KAH8039565.1"/>
    <property type="molecule type" value="Genomic_DNA"/>
</dbReference>
<evidence type="ECO:0000313" key="2">
    <source>
        <dbReference type="Proteomes" id="UP000821866"/>
    </source>
</evidence>
<protein>
    <submittedName>
        <fullName evidence="1">Uncharacterized protein</fullName>
    </submittedName>
</protein>
<accession>A0A9J6EZC6</accession>
<name>A0A9J6EZC6_RHIMP</name>
<organism evidence="1 2">
    <name type="scientific">Rhipicephalus microplus</name>
    <name type="common">Cattle tick</name>
    <name type="synonym">Boophilus microplus</name>
    <dbReference type="NCBI Taxonomy" id="6941"/>
    <lineage>
        <taxon>Eukaryota</taxon>
        <taxon>Metazoa</taxon>
        <taxon>Ecdysozoa</taxon>
        <taxon>Arthropoda</taxon>
        <taxon>Chelicerata</taxon>
        <taxon>Arachnida</taxon>
        <taxon>Acari</taxon>
        <taxon>Parasitiformes</taxon>
        <taxon>Ixodida</taxon>
        <taxon>Ixodoidea</taxon>
        <taxon>Ixodidae</taxon>
        <taxon>Rhipicephalinae</taxon>
        <taxon>Rhipicephalus</taxon>
        <taxon>Boophilus</taxon>
    </lineage>
</organism>
<dbReference type="Pfam" id="PF21672">
    <property type="entry name" value="COMM_HN"/>
    <property type="match status" value="1"/>
</dbReference>
<proteinExistence type="predicted"/>
<keyword evidence="2" id="KW-1185">Reference proteome</keyword>
<dbReference type="VEuPathDB" id="VectorBase:LOC119170661"/>
<reference evidence="1" key="1">
    <citation type="journal article" date="2020" name="Cell">
        <title>Large-Scale Comparative Analyses of Tick Genomes Elucidate Their Genetic Diversity and Vector Capacities.</title>
        <authorList>
            <consortium name="Tick Genome and Microbiome Consortium (TIGMIC)"/>
            <person name="Jia N."/>
            <person name="Wang J."/>
            <person name="Shi W."/>
            <person name="Du L."/>
            <person name="Sun Y."/>
            <person name="Zhan W."/>
            <person name="Jiang J.F."/>
            <person name="Wang Q."/>
            <person name="Zhang B."/>
            <person name="Ji P."/>
            <person name="Bell-Sakyi L."/>
            <person name="Cui X.M."/>
            <person name="Yuan T.T."/>
            <person name="Jiang B.G."/>
            <person name="Yang W.F."/>
            <person name="Lam T.T."/>
            <person name="Chang Q.C."/>
            <person name="Ding S.J."/>
            <person name="Wang X.J."/>
            <person name="Zhu J.G."/>
            <person name="Ruan X.D."/>
            <person name="Zhao L."/>
            <person name="Wei J.T."/>
            <person name="Ye R.Z."/>
            <person name="Que T.C."/>
            <person name="Du C.H."/>
            <person name="Zhou Y.H."/>
            <person name="Cheng J.X."/>
            <person name="Dai P.F."/>
            <person name="Guo W.B."/>
            <person name="Han X.H."/>
            <person name="Huang E.J."/>
            <person name="Li L.F."/>
            <person name="Wei W."/>
            <person name="Gao Y.C."/>
            <person name="Liu J.Z."/>
            <person name="Shao H.Z."/>
            <person name="Wang X."/>
            <person name="Wang C.C."/>
            <person name="Yang T.C."/>
            <person name="Huo Q.B."/>
            <person name="Li W."/>
            <person name="Chen H.Y."/>
            <person name="Chen S.E."/>
            <person name="Zhou L.G."/>
            <person name="Ni X.B."/>
            <person name="Tian J.H."/>
            <person name="Sheng Y."/>
            <person name="Liu T."/>
            <person name="Pan Y.S."/>
            <person name="Xia L.Y."/>
            <person name="Li J."/>
            <person name="Zhao F."/>
            <person name="Cao W.C."/>
        </authorList>
    </citation>
    <scope>NUCLEOTIDE SEQUENCE</scope>
    <source>
        <strain evidence="1">Rmic-2018</strain>
    </source>
</reference>
<dbReference type="Proteomes" id="UP000821866">
    <property type="component" value="Chromosome 1"/>
</dbReference>
<evidence type="ECO:0000313" key="1">
    <source>
        <dbReference type="EMBL" id="KAH8039565.1"/>
    </source>
</evidence>
<gene>
    <name evidence="1" type="ORF">HPB51_007549</name>
</gene>
<sequence>MKAEDEKLLGGKPSSAVLADIQAVNALSAEQFSQLVDTACRSSTASASSLGGDGSSKPGSETLTLLLSEASRRGLDAPKLRQSLESLGLDSARAAALADRWFASCAARPQRESSCIEEYSLSDSSEHFQLPGQHFAQEPLFDSPDSLSTTVDKVHSSSDYVAAARLTSGRALSEQPGPPLGAAAGSSYKAFRAETRRFRLRIIRLANVTTVASVDVSPPTDLAATIRAIVREELQRQGGRVDETIPHPSTNPHYYTAAPSAPLPPSDVLALSRKVDNDMSESDTMCHVLKGLADDAFNLQVCRNCVTVEEII</sequence>
<dbReference type="AlphaFoldDB" id="A0A9J6EZC6"/>
<comment type="caution">
    <text evidence="1">The sequence shown here is derived from an EMBL/GenBank/DDBJ whole genome shotgun (WGS) entry which is preliminary data.</text>
</comment>